<evidence type="ECO:0000313" key="1">
    <source>
        <dbReference type="Proteomes" id="UP000887565"/>
    </source>
</evidence>
<name>A0A915J4G2_ROMCU</name>
<keyword evidence="1" id="KW-1185">Reference proteome</keyword>
<sequence>MQTKQPNPKLTQFGADVIVKLLRAGGHPSKAEVKMGVTCQPLQRSPWYWLCPTTITGVCIRPINDSEGPLAQAPACSQQALE</sequence>
<accession>A0A915J4G2</accession>
<dbReference type="Proteomes" id="UP000887565">
    <property type="component" value="Unplaced"/>
</dbReference>
<reference evidence="2" key="1">
    <citation type="submission" date="2022-11" db="UniProtKB">
        <authorList>
            <consortium name="WormBaseParasite"/>
        </authorList>
    </citation>
    <scope>IDENTIFICATION</scope>
</reference>
<protein>
    <submittedName>
        <fullName evidence="2">Uncharacterized protein</fullName>
    </submittedName>
</protein>
<dbReference type="AlphaFoldDB" id="A0A915J4G2"/>
<evidence type="ECO:0000313" key="2">
    <source>
        <dbReference type="WBParaSite" id="nRc.2.0.1.t21357-RA"/>
    </source>
</evidence>
<organism evidence="1 2">
    <name type="scientific">Romanomermis culicivorax</name>
    <name type="common">Nematode worm</name>
    <dbReference type="NCBI Taxonomy" id="13658"/>
    <lineage>
        <taxon>Eukaryota</taxon>
        <taxon>Metazoa</taxon>
        <taxon>Ecdysozoa</taxon>
        <taxon>Nematoda</taxon>
        <taxon>Enoplea</taxon>
        <taxon>Dorylaimia</taxon>
        <taxon>Mermithida</taxon>
        <taxon>Mermithoidea</taxon>
        <taxon>Mermithidae</taxon>
        <taxon>Romanomermis</taxon>
    </lineage>
</organism>
<proteinExistence type="predicted"/>
<dbReference type="WBParaSite" id="nRc.2.0.1.t21357-RA">
    <property type="protein sequence ID" value="nRc.2.0.1.t21357-RA"/>
    <property type="gene ID" value="nRc.2.0.1.g21357"/>
</dbReference>